<proteinExistence type="inferred from homology"/>
<name>I3XSQ5_DESAM</name>
<evidence type="ECO:0000256" key="2">
    <source>
        <dbReference type="ARBA" id="ARBA00022448"/>
    </source>
</evidence>
<dbReference type="GeneID" id="13061491"/>
<dbReference type="eggNOG" id="arCOG04101">
    <property type="taxonomic scope" value="Archaea"/>
</dbReference>
<dbReference type="HOGENOM" id="CLU_069688_2_1_2"/>
<dbReference type="EMBL" id="CP003321">
    <property type="protein sequence ID" value="AFL66979.1"/>
    <property type="molecule type" value="Genomic_DNA"/>
</dbReference>
<reference evidence="4 5" key="1">
    <citation type="journal article" date="2012" name="J. Bacteriol.">
        <title>Complete Genome Sequence of Desulfurococcus fermentans, a Hyperthermophilic Cellulolytic Crenarchaeon Isolated from a Freshwater Hot Spring in Kamchatka, Russia.</title>
        <authorList>
            <person name="Susanti D."/>
            <person name="Johnson E.F."/>
            <person name="Rodriguez J.R."/>
            <person name="Anderson I."/>
            <person name="Perevalova A.A."/>
            <person name="Kyrpides N."/>
            <person name="Lucas S."/>
            <person name="Han J."/>
            <person name="Lapidus A."/>
            <person name="Cheng J.F."/>
            <person name="Goodwin L."/>
            <person name="Pitluck S."/>
            <person name="Mavrommatis K."/>
            <person name="Peters L."/>
            <person name="Land M.L."/>
            <person name="Hauser L."/>
            <person name="Gopalan V."/>
            <person name="Chan P.P."/>
            <person name="Lowe T.M."/>
            <person name="Atomi H."/>
            <person name="Bonch-Osmolovskaya E.A."/>
            <person name="Woyke T."/>
            <person name="Mukhopadhyay B."/>
        </authorList>
    </citation>
    <scope>NUCLEOTIDE SEQUENCE [LARGE SCALE GENOMIC DNA]</scope>
    <source>
        <strain evidence="4 5">DSM 16532</strain>
    </source>
</reference>
<keyword evidence="5" id="KW-1185">Reference proteome</keyword>
<evidence type="ECO:0000256" key="3">
    <source>
        <dbReference type="ARBA" id="ARBA00023065"/>
    </source>
</evidence>
<organism evidence="4 5">
    <name type="scientific">Desulfurococcus amylolyticus DSM 16532</name>
    <dbReference type="NCBI Taxonomy" id="768672"/>
    <lineage>
        <taxon>Archaea</taxon>
        <taxon>Thermoproteota</taxon>
        <taxon>Thermoprotei</taxon>
        <taxon>Desulfurococcales</taxon>
        <taxon>Desulfurococcaceae</taxon>
        <taxon>Desulfurococcus</taxon>
    </lineage>
</organism>
<dbReference type="NCBIfam" id="TIGR00309">
    <property type="entry name" value="V_ATPase_subD"/>
    <property type="match status" value="1"/>
</dbReference>
<dbReference type="Proteomes" id="UP000006175">
    <property type="component" value="Chromosome"/>
</dbReference>
<keyword evidence="3" id="KW-0406">Ion transport</keyword>
<dbReference type="PANTHER" id="PTHR11671">
    <property type="entry name" value="V-TYPE ATP SYNTHASE SUBUNIT D"/>
    <property type="match status" value="1"/>
</dbReference>
<dbReference type="OrthoDB" id="117390at2157"/>
<dbReference type="Gene3D" id="1.10.287.3240">
    <property type="match status" value="1"/>
</dbReference>
<evidence type="ECO:0000313" key="5">
    <source>
        <dbReference type="Proteomes" id="UP000006175"/>
    </source>
</evidence>
<comment type="similarity">
    <text evidence="1">Belongs to the V-ATPase D subunit family.</text>
</comment>
<gene>
    <name evidence="4" type="ORF">Desfe_1107</name>
</gene>
<dbReference type="InterPro" id="IPR002699">
    <property type="entry name" value="V_ATPase_D"/>
</dbReference>
<evidence type="ECO:0000256" key="1">
    <source>
        <dbReference type="ARBA" id="ARBA00005850"/>
    </source>
</evidence>
<dbReference type="KEGG" id="dfd:Desfe_1107"/>
<evidence type="ECO:0000313" key="4">
    <source>
        <dbReference type="EMBL" id="AFL66979.1"/>
    </source>
</evidence>
<dbReference type="Pfam" id="PF01813">
    <property type="entry name" value="ATP-synt_D"/>
    <property type="match status" value="1"/>
</dbReference>
<accession>I3XSQ5</accession>
<dbReference type="GO" id="GO:0046961">
    <property type="term" value="F:proton-transporting ATPase activity, rotational mechanism"/>
    <property type="evidence" value="ECO:0007669"/>
    <property type="project" value="InterPro"/>
</dbReference>
<protein>
    <submittedName>
        <fullName evidence="4">V-type ATPase, D subunit</fullName>
    </submittedName>
</protein>
<sequence>MSSLQRVRPTKIELIRLKRRLEISVKVERILRERLIILINEFLALLKEGVSKRQSVSTLLINLNSRAVVLSGVYGENIYSLLEKTVPKNNCVVGTENIMGVKTKTAILVKNTEKKTVKTPFDDFIEESTRFIEEVLDLAKTEYALRALGKEIRATKRRVNALDYILIPRLKSTIKILQLKFDEREREEKARLKRVKASLERRVK</sequence>
<dbReference type="RefSeq" id="WP_014767875.1">
    <property type="nucleotide sequence ID" value="NC_018001.1"/>
</dbReference>
<dbReference type="AlphaFoldDB" id="I3XSQ5"/>
<keyword evidence="2" id="KW-0813">Transport</keyword>